<dbReference type="SUPFAM" id="SSF53383">
    <property type="entry name" value="PLP-dependent transferases"/>
    <property type="match status" value="1"/>
</dbReference>
<dbReference type="GO" id="GO:0030170">
    <property type="term" value="F:pyridoxal phosphate binding"/>
    <property type="evidence" value="ECO:0007669"/>
    <property type="project" value="TreeGrafter"/>
</dbReference>
<dbReference type="GO" id="GO:0003677">
    <property type="term" value="F:DNA binding"/>
    <property type="evidence" value="ECO:0007669"/>
    <property type="project" value="InterPro"/>
</dbReference>
<dbReference type="Gene3D" id="2.30.30.110">
    <property type="match status" value="1"/>
</dbReference>
<dbReference type="GO" id="GO:0047310">
    <property type="term" value="F:glutamine-scyllo-inositol transaminase activity"/>
    <property type="evidence" value="ECO:0007669"/>
    <property type="project" value="UniProtKB-EC"/>
</dbReference>
<dbReference type="InterPro" id="IPR000653">
    <property type="entry name" value="DegT/StrS_aminotransferase"/>
</dbReference>
<dbReference type="InterPro" id="IPR015424">
    <property type="entry name" value="PyrdxlP-dep_Trfase"/>
</dbReference>
<proteinExistence type="inferred from homology"/>
<dbReference type="NCBIfam" id="TIGR03588">
    <property type="entry name" value="PseC"/>
    <property type="match status" value="1"/>
</dbReference>
<dbReference type="EC" id="2.6.1.50" evidence="3"/>
<keyword evidence="3" id="KW-0808">Transferase</keyword>
<dbReference type="InterPro" id="IPR020026">
    <property type="entry name" value="PseC"/>
</dbReference>
<dbReference type="Proteomes" id="UP000501926">
    <property type="component" value="Chromosome"/>
</dbReference>
<accession>A0A6G7GJS5</accession>
<organism evidence="3 4">
    <name type="scientific">Kuenenia stuttgartiensis</name>
    <dbReference type="NCBI Taxonomy" id="174633"/>
    <lineage>
        <taxon>Bacteria</taxon>
        <taxon>Pseudomonadati</taxon>
        <taxon>Planctomycetota</taxon>
        <taxon>Candidatus Brocadiia</taxon>
        <taxon>Candidatus Brocadiales</taxon>
        <taxon>Candidatus Brocadiaceae</taxon>
        <taxon>Candidatus Kuenenia</taxon>
    </lineage>
</organism>
<dbReference type="InterPro" id="IPR011067">
    <property type="entry name" value="Plasmid_toxin/cell-grow_inhib"/>
</dbReference>
<dbReference type="InterPro" id="IPR003477">
    <property type="entry name" value="PemK-like"/>
</dbReference>
<dbReference type="SUPFAM" id="SSF50118">
    <property type="entry name" value="Cell growth inhibitor/plasmid maintenance toxic component"/>
    <property type="match status" value="1"/>
</dbReference>
<evidence type="ECO:0000256" key="2">
    <source>
        <dbReference type="RuleBase" id="RU004508"/>
    </source>
</evidence>
<comment type="similarity">
    <text evidence="1 2">Belongs to the DegT/DnrJ/EryC1 family.</text>
</comment>
<evidence type="ECO:0000313" key="3">
    <source>
        <dbReference type="EMBL" id="QII09612.1"/>
    </source>
</evidence>
<dbReference type="Gene3D" id="3.90.1150.10">
    <property type="entry name" value="Aspartate Aminotransferase, domain 1"/>
    <property type="match status" value="1"/>
</dbReference>
<reference evidence="3 4" key="1">
    <citation type="submission" date="2020-02" db="EMBL/GenBank/DDBJ databases">
        <title>Newly sequenced genome of strain CSTR1 showed variability in Candidatus Kuenenia stuttgartiensis genomes.</title>
        <authorList>
            <person name="Ding C."/>
            <person name="Adrian L."/>
        </authorList>
    </citation>
    <scope>NUCLEOTIDE SEQUENCE [LARGE SCALE GENOMIC DNA]</scope>
    <source>
        <strain evidence="3 4">CSTR1</strain>
    </source>
</reference>
<dbReference type="Pfam" id="PF01041">
    <property type="entry name" value="DegT_DnrJ_EryC1"/>
    <property type="match status" value="1"/>
</dbReference>
<dbReference type="InterPro" id="IPR015422">
    <property type="entry name" value="PyrdxlP-dep_Trfase_small"/>
</dbReference>
<keyword evidence="3" id="KW-0032">Aminotransferase</keyword>
<dbReference type="InterPro" id="IPR015421">
    <property type="entry name" value="PyrdxlP-dep_Trfase_major"/>
</dbReference>
<protein>
    <submittedName>
        <fullName evidence="3">Putative glutamine-scyllo-inositol transaminase</fullName>
        <ecNumber evidence="3">2.6.1.50</ecNumber>
    </submittedName>
</protein>
<evidence type="ECO:0000256" key="1">
    <source>
        <dbReference type="ARBA" id="ARBA00037999"/>
    </source>
</evidence>
<gene>
    <name evidence="3" type="ORF">KsCSTR_02330</name>
</gene>
<dbReference type="PANTHER" id="PTHR30244:SF34">
    <property type="entry name" value="DTDP-4-AMINO-4,6-DIDEOXYGALACTOSE TRANSAMINASE"/>
    <property type="match status" value="1"/>
</dbReference>
<dbReference type="Pfam" id="PF02452">
    <property type="entry name" value="PemK_toxin"/>
    <property type="match status" value="1"/>
</dbReference>
<dbReference type="CDD" id="cd00616">
    <property type="entry name" value="AHBA_syn"/>
    <property type="match status" value="1"/>
</dbReference>
<dbReference type="EMBL" id="CP049055">
    <property type="protein sequence ID" value="QII09612.1"/>
    <property type="molecule type" value="Genomic_DNA"/>
</dbReference>
<dbReference type="PANTHER" id="PTHR30244">
    <property type="entry name" value="TRANSAMINASE"/>
    <property type="match status" value="1"/>
</dbReference>
<dbReference type="GO" id="GO:0000271">
    <property type="term" value="P:polysaccharide biosynthetic process"/>
    <property type="evidence" value="ECO:0007669"/>
    <property type="project" value="TreeGrafter"/>
</dbReference>
<name>A0A6G7GJS5_KUEST</name>
<evidence type="ECO:0000313" key="4">
    <source>
        <dbReference type="Proteomes" id="UP000501926"/>
    </source>
</evidence>
<dbReference type="AlphaFoldDB" id="A0A6G7GJS5"/>
<keyword evidence="2" id="KW-0663">Pyridoxal phosphate</keyword>
<sequence length="524" mass="59327">MKITEDTFQKGSIYLAEFPFTSFKSSKIRPVVVLFEEKRFNDVAVMAISSVTERENKANAILISPEDKDFIKTGLKKESLILTHRMATIKKSRLFYRLGYLMQKYSDEIDTALLRQLEIGHQINAIQKHIPYSRQAIDEKDIASVCFALRSDWLTQGPKIKEFEELLANYCGAKFAVAVSSGTAALHAAYFAAGISSGDEIITSPITFAATANAAIYMGARPVFVDVAPDTGNIDTRKIQSAITAKTKAIVPVHFGGHPSDMEQIHSIADKNRLIVIEDACHALGAQHKIKDNDGNEKWVKVGSCTHSDMAIFSFHPVKSITTGEGGAVLTNNEDFYKKMLMFRSHGITRTDFINEPHGEWYYEMQCMGYNYRMTDIHAALGISQLNKLDSFIRVRRNIRDIYNKEFAENPYFDLPVEKDYVNSSLHLYAVKLKGKYIGQKAKIFERLKEKGLGVQVHYIPVYFHPFYRKTGYDEGICPEAELFYKRQLSIPLHHGLSETDALRLTKIVVEAFQVTPFIIKKIM</sequence>
<dbReference type="Gene3D" id="3.40.640.10">
    <property type="entry name" value="Type I PLP-dependent aspartate aminotransferase-like (Major domain)"/>
    <property type="match status" value="1"/>
</dbReference>